<reference evidence="4 5" key="1">
    <citation type="journal article" date="2017" name="ISME J.">
        <title>Energy and carbon metabolisms in a deep terrestrial subsurface fluid microbial community.</title>
        <authorList>
            <person name="Momper L."/>
            <person name="Jungbluth S.P."/>
            <person name="Lee M.D."/>
            <person name="Amend J.P."/>
        </authorList>
    </citation>
    <scope>NUCLEOTIDE SEQUENCE [LARGE SCALE GENOMIC DNA]</scope>
    <source>
        <strain evidence="4">SURF_29</strain>
    </source>
</reference>
<dbReference type="SUPFAM" id="SSF49764">
    <property type="entry name" value="HSP20-like chaperones"/>
    <property type="match status" value="1"/>
</dbReference>
<sequence>MKKDSSLTDEGFFASQPLANTWADDEIEGQLAVDVYQTKNAVVVKAPVAGVDPEMIDIDVTNDSVAIRGERYDEKEVDQEGYHFQECYWGSFARSVMLPVECDAERAEATFKNGILTIRLPKIQKTKAKKLKVKPH</sequence>
<gene>
    <name evidence="4" type="ORF">C4544_00235</name>
</gene>
<dbReference type="Pfam" id="PF00011">
    <property type="entry name" value="HSP20"/>
    <property type="match status" value="1"/>
</dbReference>
<dbReference type="Gene3D" id="2.60.40.790">
    <property type="match status" value="1"/>
</dbReference>
<accession>A0A419DGR8</accession>
<dbReference type="InterPro" id="IPR031107">
    <property type="entry name" value="Small_HSP"/>
</dbReference>
<evidence type="ECO:0000313" key="4">
    <source>
        <dbReference type="EMBL" id="RJO62268.1"/>
    </source>
</evidence>
<comment type="similarity">
    <text evidence="1 2">Belongs to the small heat shock protein (HSP20) family.</text>
</comment>
<organism evidence="4 5">
    <name type="scientific">candidate division WS5 bacterium</name>
    <dbReference type="NCBI Taxonomy" id="2093353"/>
    <lineage>
        <taxon>Bacteria</taxon>
        <taxon>candidate division WS5</taxon>
    </lineage>
</organism>
<evidence type="ECO:0000259" key="3">
    <source>
        <dbReference type="PROSITE" id="PS01031"/>
    </source>
</evidence>
<evidence type="ECO:0000256" key="1">
    <source>
        <dbReference type="PROSITE-ProRule" id="PRU00285"/>
    </source>
</evidence>
<dbReference type="PROSITE" id="PS01031">
    <property type="entry name" value="SHSP"/>
    <property type="match status" value="1"/>
</dbReference>
<dbReference type="InterPro" id="IPR008978">
    <property type="entry name" value="HSP20-like_chaperone"/>
</dbReference>
<proteinExistence type="inferred from homology"/>
<protein>
    <submittedName>
        <fullName evidence="4">Hsp20/alpha crystallin family protein</fullName>
    </submittedName>
</protein>
<dbReference type="EMBL" id="QZJW01000002">
    <property type="protein sequence ID" value="RJO62268.1"/>
    <property type="molecule type" value="Genomic_DNA"/>
</dbReference>
<dbReference type="InterPro" id="IPR002068">
    <property type="entry name" value="A-crystallin/Hsp20_dom"/>
</dbReference>
<dbReference type="PANTHER" id="PTHR11527">
    <property type="entry name" value="HEAT-SHOCK PROTEIN 20 FAMILY MEMBER"/>
    <property type="match status" value="1"/>
</dbReference>
<name>A0A419DGR8_9BACT</name>
<dbReference type="Proteomes" id="UP000285655">
    <property type="component" value="Unassembled WGS sequence"/>
</dbReference>
<dbReference type="AlphaFoldDB" id="A0A419DGR8"/>
<evidence type="ECO:0000256" key="2">
    <source>
        <dbReference type="RuleBase" id="RU003616"/>
    </source>
</evidence>
<evidence type="ECO:0000313" key="5">
    <source>
        <dbReference type="Proteomes" id="UP000285655"/>
    </source>
</evidence>
<feature type="domain" description="SHSP" evidence="3">
    <location>
        <begin position="24"/>
        <end position="136"/>
    </location>
</feature>
<dbReference type="CDD" id="cd06464">
    <property type="entry name" value="ACD_sHsps-like"/>
    <property type="match status" value="1"/>
</dbReference>
<comment type="caution">
    <text evidence="4">The sequence shown here is derived from an EMBL/GenBank/DDBJ whole genome shotgun (WGS) entry which is preliminary data.</text>
</comment>